<dbReference type="EMBL" id="FQWM01000003">
    <property type="protein sequence ID" value="SHH16984.1"/>
    <property type="molecule type" value="Genomic_DNA"/>
</dbReference>
<dbReference type="PANTHER" id="PTHR12110:SF21">
    <property type="entry name" value="XYLOSE ISOMERASE-LIKE TIM BARREL DOMAIN-CONTAINING PROTEIN"/>
    <property type="match status" value="1"/>
</dbReference>
<evidence type="ECO:0000259" key="1">
    <source>
        <dbReference type="Pfam" id="PF01261"/>
    </source>
</evidence>
<name>A0A1M5QS86_9RHOB</name>
<evidence type="ECO:0000313" key="2">
    <source>
        <dbReference type="EMBL" id="SHH16984.1"/>
    </source>
</evidence>
<keyword evidence="2" id="KW-0413">Isomerase</keyword>
<organism evidence="2 3">
    <name type="scientific">Cognatishimia maritima</name>
    <dbReference type="NCBI Taxonomy" id="870908"/>
    <lineage>
        <taxon>Bacteria</taxon>
        <taxon>Pseudomonadati</taxon>
        <taxon>Pseudomonadota</taxon>
        <taxon>Alphaproteobacteria</taxon>
        <taxon>Rhodobacterales</taxon>
        <taxon>Paracoccaceae</taxon>
        <taxon>Cognatishimia</taxon>
    </lineage>
</organism>
<dbReference type="Proteomes" id="UP000184211">
    <property type="component" value="Unassembled WGS sequence"/>
</dbReference>
<dbReference type="InterPro" id="IPR013022">
    <property type="entry name" value="Xyl_isomerase-like_TIM-brl"/>
</dbReference>
<dbReference type="AlphaFoldDB" id="A0A1M5QS86"/>
<accession>A0A1M5QS86</accession>
<protein>
    <submittedName>
        <fullName evidence="2">2-keto-myo-inositol isomerase</fullName>
    </submittedName>
</protein>
<dbReference type="InterPro" id="IPR036237">
    <property type="entry name" value="Xyl_isomerase-like_sf"/>
</dbReference>
<dbReference type="GO" id="GO:0016853">
    <property type="term" value="F:isomerase activity"/>
    <property type="evidence" value="ECO:0007669"/>
    <property type="project" value="UniProtKB-KW"/>
</dbReference>
<dbReference type="Gene3D" id="3.20.20.150">
    <property type="entry name" value="Divalent-metal-dependent TIM barrel enzymes"/>
    <property type="match status" value="1"/>
</dbReference>
<dbReference type="STRING" id="870908.SAMN04488044_2092"/>
<reference evidence="3" key="1">
    <citation type="submission" date="2016-11" db="EMBL/GenBank/DDBJ databases">
        <authorList>
            <person name="Varghese N."/>
            <person name="Submissions S."/>
        </authorList>
    </citation>
    <scope>NUCLEOTIDE SEQUENCE [LARGE SCALE GENOMIC DNA]</scope>
    <source>
        <strain evidence="3">DSM 28223</strain>
    </source>
</reference>
<dbReference type="InterPro" id="IPR050312">
    <property type="entry name" value="IolE/XylAMocC-like"/>
</dbReference>
<feature type="domain" description="Xylose isomerase-like TIM barrel" evidence="1">
    <location>
        <begin position="21"/>
        <end position="265"/>
    </location>
</feature>
<proteinExistence type="predicted"/>
<dbReference type="Pfam" id="PF01261">
    <property type="entry name" value="AP_endonuc_2"/>
    <property type="match status" value="1"/>
</dbReference>
<dbReference type="PANTHER" id="PTHR12110">
    <property type="entry name" value="HYDROXYPYRUVATE ISOMERASE"/>
    <property type="match status" value="1"/>
</dbReference>
<dbReference type="RefSeq" id="WP_072792976.1">
    <property type="nucleotide sequence ID" value="NZ_FQWM01000003.1"/>
</dbReference>
<keyword evidence="3" id="KW-1185">Reference proteome</keyword>
<sequence length="272" mass="29708">MLEFALNQVTMANAPLRDVLKTAQRLGCVGVELRNDLNRPLFDGLSAKDAGAMVRDHGLRLLGLSQIYPCNRWSETIAKDSQWLIDSAVEAGAEAISLIPCNDGDQRKDINRVDQLVTGIEAIHPMLRQADMKAFFEPLGFQSSSSRLKSEAIEIMRSLDATDCIKIVHDTFHHYLAEEDTLFPAETGIVHISGLADVSIQKPDIVDAHRGLVTAADQLGSVQQIIALIDAGYTGAFSFECFAPEVHDLAAPEAALRQSMNFIASHAQQRAA</sequence>
<evidence type="ECO:0000313" key="3">
    <source>
        <dbReference type="Proteomes" id="UP000184211"/>
    </source>
</evidence>
<gene>
    <name evidence="2" type="ORF">SAMN04488044_2092</name>
</gene>
<dbReference type="SUPFAM" id="SSF51658">
    <property type="entry name" value="Xylose isomerase-like"/>
    <property type="match status" value="1"/>
</dbReference>